<gene>
    <name evidence="2" type="ORF">AVDCRST_MAG91-3795</name>
</gene>
<evidence type="ECO:0000313" key="2">
    <source>
        <dbReference type="EMBL" id="CAA9540335.1"/>
    </source>
</evidence>
<name>A0A6J4U789_9SPHN</name>
<dbReference type="EMBL" id="CADCVX010000662">
    <property type="protein sequence ID" value="CAA9540335.1"/>
    <property type="molecule type" value="Genomic_DNA"/>
</dbReference>
<reference evidence="2" key="1">
    <citation type="submission" date="2020-02" db="EMBL/GenBank/DDBJ databases">
        <authorList>
            <person name="Meier V. D."/>
        </authorList>
    </citation>
    <scope>NUCLEOTIDE SEQUENCE</scope>
    <source>
        <strain evidence="2">AVDCRST_MAG91</strain>
    </source>
</reference>
<evidence type="ECO:0000256" key="1">
    <source>
        <dbReference type="SAM" id="MobiDB-lite"/>
    </source>
</evidence>
<protein>
    <submittedName>
        <fullName evidence="2">Peroxide stress regulator Ferric uptake regulation protein Fe2+/Zn2+ uptake regulation proteins</fullName>
    </submittedName>
</protein>
<feature type="non-terminal residue" evidence="2">
    <location>
        <position position="63"/>
    </location>
</feature>
<sequence length="63" mass="7184">GGAALRGGRHRTPPPLPLPRVRADLRPRRLPGRHPSRYAPARRLHRRGPQPHALRSLRRLRGL</sequence>
<accession>A0A6J4U789</accession>
<feature type="compositionally biased region" description="Basic residues" evidence="1">
    <location>
        <begin position="28"/>
        <end position="63"/>
    </location>
</feature>
<organism evidence="2">
    <name type="scientific">uncultured Sphingomonadaceae bacterium</name>
    <dbReference type="NCBI Taxonomy" id="169976"/>
    <lineage>
        <taxon>Bacteria</taxon>
        <taxon>Pseudomonadati</taxon>
        <taxon>Pseudomonadota</taxon>
        <taxon>Alphaproteobacteria</taxon>
        <taxon>Sphingomonadales</taxon>
        <taxon>Sphingomonadaceae</taxon>
        <taxon>environmental samples</taxon>
    </lineage>
</organism>
<feature type="non-terminal residue" evidence="2">
    <location>
        <position position="1"/>
    </location>
</feature>
<feature type="region of interest" description="Disordered" evidence="1">
    <location>
        <begin position="1"/>
        <end position="63"/>
    </location>
</feature>
<proteinExistence type="predicted"/>
<dbReference type="AlphaFoldDB" id="A0A6J4U789"/>